<name>D2HB96_AILME</name>
<accession>D2HB96</accession>
<dbReference type="AlphaFoldDB" id="D2HB96"/>
<gene>
    <name evidence="1" type="ORF">PANDA_007779</name>
</gene>
<feature type="non-terminal residue" evidence="1">
    <location>
        <position position="1"/>
    </location>
</feature>
<proteinExistence type="predicted"/>
<evidence type="ECO:0000313" key="1">
    <source>
        <dbReference type="EMBL" id="EFB14932.1"/>
    </source>
</evidence>
<feature type="non-terminal residue" evidence="1">
    <location>
        <position position="50"/>
    </location>
</feature>
<dbReference type="InParanoid" id="D2HB96"/>
<protein>
    <submittedName>
        <fullName evidence="1">Uncharacterized protein</fullName>
    </submittedName>
</protein>
<sequence>TNVQQVNRIICALQLLAQLGHTDSGLHLSKSCFHQVRTKLFLYLYHEINK</sequence>
<organism evidence="1">
    <name type="scientific">Ailuropoda melanoleuca</name>
    <name type="common">Giant panda</name>
    <dbReference type="NCBI Taxonomy" id="9646"/>
    <lineage>
        <taxon>Eukaryota</taxon>
        <taxon>Metazoa</taxon>
        <taxon>Chordata</taxon>
        <taxon>Craniata</taxon>
        <taxon>Vertebrata</taxon>
        <taxon>Euteleostomi</taxon>
        <taxon>Mammalia</taxon>
        <taxon>Eutheria</taxon>
        <taxon>Laurasiatheria</taxon>
        <taxon>Carnivora</taxon>
        <taxon>Caniformia</taxon>
        <taxon>Ursidae</taxon>
        <taxon>Ailuropoda</taxon>
    </lineage>
</organism>
<dbReference type="EMBL" id="GL192652">
    <property type="protein sequence ID" value="EFB14932.1"/>
    <property type="molecule type" value="Genomic_DNA"/>
</dbReference>
<reference evidence="1" key="1">
    <citation type="journal article" date="2010" name="Nature">
        <title>The sequence and de novo assembly of the giant panda genome.</title>
        <authorList>
            <person name="Li R."/>
            <person name="Fan W."/>
            <person name="Tian G."/>
            <person name="Zhu H."/>
            <person name="He L."/>
            <person name="Cai J."/>
            <person name="Huang Q."/>
            <person name="Cai Q."/>
            <person name="Li B."/>
            <person name="Bai Y."/>
            <person name="Zhang Z."/>
            <person name="Zhang Y."/>
            <person name="Wang W."/>
            <person name="Li J."/>
            <person name="Wei F."/>
            <person name="Li H."/>
            <person name="Jian M."/>
            <person name="Li J."/>
            <person name="Zhang Z."/>
            <person name="Nielsen R."/>
            <person name="Li D."/>
            <person name="Gu W."/>
            <person name="Yang Z."/>
            <person name="Xuan Z."/>
            <person name="Ryder O.A."/>
            <person name="Leung F.C."/>
            <person name="Zhou Y."/>
            <person name="Cao J."/>
            <person name="Sun X."/>
            <person name="Fu Y."/>
            <person name="Fang X."/>
            <person name="Guo X."/>
            <person name="Wang B."/>
            <person name="Hou R."/>
            <person name="Shen F."/>
            <person name="Mu B."/>
            <person name="Ni P."/>
            <person name="Lin R."/>
            <person name="Qian W."/>
            <person name="Wang G."/>
            <person name="Yu C."/>
            <person name="Nie W."/>
            <person name="Wang J."/>
            <person name="Wu Z."/>
            <person name="Liang H."/>
            <person name="Min J."/>
            <person name="Wu Q."/>
            <person name="Cheng S."/>
            <person name="Ruan J."/>
            <person name="Wang M."/>
            <person name="Shi Z."/>
            <person name="Wen M."/>
            <person name="Liu B."/>
            <person name="Ren X."/>
            <person name="Zheng H."/>
            <person name="Dong D."/>
            <person name="Cook K."/>
            <person name="Shan G."/>
            <person name="Zhang H."/>
            <person name="Kosiol C."/>
            <person name="Xie X."/>
            <person name="Lu Z."/>
            <person name="Zheng H."/>
            <person name="Li Y."/>
            <person name="Steiner C.C."/>
            <person name="Lam T.T."/>
            <person name="Lin S."/>
            <person name="Zhang Q."/>
            <person name="Li G."/>
            <person name="Tian J."/>
            <person name="Gong T."/>
            <person name="Liu H."/>
            <person name="Zhang D."/>
            <person name="Fang L."/>
            <person name="Ye C."/>
            <person name="Zhang J."/>
            <person name="Hu W."/>
            <person name="Xu A."/>
            <person name="Ren Y."/>
            <person name="Zhang G."/>
            <person name="Bruford M.W."/>
            <person name="Li Q."/>
            <person name="Ma L."/>
            <person name="Guo Y."/>
            <person name="An N."/>
            <person name="Hu Y."/>
            <person name="Zheng Y."/>
            <person name="Shi Y."/>
            <person name="Li Z."/>
            <person name="Liu Q."/>
            <person name="Chen Y."/>
            <person name="Zhao J."/>
            <person name="Qu N."/>
            <person name="Zhao S."/>
            <person name="Tian F."/>
            <person name="Wang X."/>
            <person name="Wang H."/>
            <person name="Xu L."/>
            <person name="Liu X."/>
            <person name="Vinar T."/>
            <person name="Wang Y."/>
            <person name="Lam T.W."/>
            <person name="Yiu S.M."/>
            <person name="Liu S."/>
            <person name="Zhang H."/>
            <person name="Li D."/>
            <person name="Huang Y."/>
            <person name="Wang X."/>
            <person name="Yang G."/>
            <person name="Jiang Z."/>
            <person name="Wang J."/>
            <person name="Qin N."/>
            <person name="Li L."/>
            <person name="Li J."/>
            <person name="Bolund L."/>
            <person name="Kristiansen K."/>
            <person name="Wong G.K."/>
            <person name="Olson M."/>
            <person name="Zhang X."/>
            <person name="Li S."/>
            <person name="Yang H."/>
            <person name="Wang J."/>
            <person name="Wang J."/>
        </authorList>
    </citation>
    <scope>NUCLEOTIDE SEQUENCE [LARGE SCALE GENOMIC DNA]</scope>
</reference>